<dbReference type="Pfam" id="PF00067">
    <property type="entry name" value="p450"/>
    <property type="match status" value="1"/>
</dbReference>
<name>A0ABP7CE92_9PSEU</name>
<organism evidence="3 4">
    <name type="scientific">Lentzea roselyniae</name>
    <dbReference type="NCBI Taxonomy" id="531940"/>
    <lineage>
        <taxon>Bacteria</taxon>
        <taxon>Bacillati</taxon>
        <taxon>Actinomycetota</taxon>
        <taxon>Actinomycetes</taxon>
        <taxon>Pseudonocardiales</taxon>
        <taxon>Pseudonocardiaceae</taxon>
        <taxon>Lentzea</taxon>
    </lineage>
</organism>
<dbReference type="PROSITE" id="PS00086">
    <property type="entry name" value="CYTOCHROME_P450"/>
    <property type="match status" value="1"/>
</dbReference>
<dbReference type="InterPro" id="IPR036396">
    <property type="entry name" value="Cyt_P450_sf"/>
</dbReference>
<keyword evidence="4" id="KW-1185">Reference proteome</keyword>
<keyword evidence="2" id="KW-0408">Iron</keyword>
<evidence type="ECO:0008006" key="5">
    <source>
        <dbReference type="Google" id="ProtNLM"/>
    </source>
</evidence>
<comment type="caution">
    <text evidence="3">The sequence shown here is derived from an EMBL/GenBank/DDBJ whole genome shotgun (WGS) entry which is preliminary data.</text>
</comment>
<evidence type="ECO:0000313" key="3">
    <source>
        <dbReference type="EMBL" id="GAA3688755.1"/>
    </source>
</evidence>
<keyword evidence="2" id="KW-0503">Monooxygenase</keyword>
<dbReference type="SUPFAM" id="SSF48264">
    <property type="entry name" value="Cytochrome P450"/>
    <property type="match status" value="1"/>
</dbReference>
<dbReference type="PRINTS" id="PR00359">
    <property type="entry name" value="BP450"/>
</dbReference>
<dbReference type="PANTHER" id="PTHR46696:SF1">
    <property type="entry name" value="CYTOCHROME P450 YJIB-RELATED"/>
    <property type="match status" value="1"/>
</dbReference>
<gene>
    <name evidence="3" type="ORF">GCM10022267_89400</name>
</gene>
<sequence length="427" mass="48580">MLTKEKNLMPDVTGWSAAVGEIFDPFQSEQLQDPYPVYALARREEPVFYSEKMKMWYVTRYDDIVAITKQPKRFSSSGAIDVPLEQTERTRRGIAESWIAQGSLTNNDPPSHDVIRRLVSRAFSRREVAGLEEPVQRVIDELVDSFAADGHVELVQQFNFPATLRIILDHIGVDAEDPMQLRRWSDDWLAINHLPMTPDEQHATLDRLLECQEFWIDLIEQKRRAQAGDLLGEIIRASEEDSSRIPLLQLVNICMTLYVAGHTTTTDLLSLCVHRLMSDREQWQLVLDDENNIARAIEETLHVDSPVHALMRTTTEPVVVGGVHIAAGERIALLYASANHDEKYFAADRGFDLRHEYPKTHLTFGHGIHFCLGAPLARLVARLSVRTLARRLPGLRLSPEHRTAYVVNPIHRGLAELRLDWTPVGGR</sequence>
<dbReference type="Proteomes" id="UP001500711">
    <property type="component" value="Unassembled WGS sequence"/>
</dbReference>
<dbReference type="EMBL" id="BAABBE010000072">
    <property type="protein sequence ID" value="GAA3688755.1"/>
    <property type="molecule type" value="Genomic_DNA"/>
</dbReference>
<dbReference type="InterPro" id="IPR001128">
    <property type="entry name" value="Cyt_P450"/>
</dbReference>
<evidence type="ECO:0000313" key="4">
    <source>
        <dbReference type="Proteomes" id="UP001500711"/>
    </source>
</evidence>
<accession>A0ABP7CE92</accession>
<keyword evidence="2" id="KW-0560">Oxidoreductase</keyword>
<keyword evidence="2" id="KW-0349">Heme</keyword>
<reference evidence="4" key="1">
    <citation type="journal article" date="2019" name="Int. J. Syst. Evol. Microbiol.">
        <title>The Global Catalogue of Microorganisms (GCM) 10K type strain sequencing project: providing services to taxonomists for standard genome sequencing and annotation.</title>
        <authorList>
            <consortium name="The Broad Institute Genomics Platform"/>
            <consortium name="The Broad Institute Genome Sequencing Center for Infectious Disease"/>
            <person name="Wu L."/>
            <person name="Ma J."/>
        </authorList>
    </citation>
    <scope>NUCLEOTIDE SEQUENCE [LARGE SCALE GENOMIC DNA]</scope>
    <source>
        <strain evidence="4">JCM 17494</strain>
    </source>
</reference>
<evidence type="ECO:0000256" key="1">
    <source>
        <dbReference type="ARBA" id="ARBA00010617"/>
    </source>
</evidence>
<keyword evidence="2" id="KW-0479">Metal-binding</keyword>
<dbReference type="Gene3D" id="1.10.630.10">
    <property type="entry name" value="Cytochrome P450"/>
    <property type="match status" value="1"/>
</dbReference>
<dbReference type="InterPro" id="IPR002397">
    <property type="entry name" value="Cyt_P450_B"/>
</dbReference>
<comment type="similarity">
    <text evidence="1 2">Belongs to the cytochrome P450 family.</text>
</comment>
<proteinExistence type="inferred from homology"/>
<protein>
    <recommendedName>
        <fullName evidence="5">Cytochrome P450</fullName>
    </recommendedName>
</protein>
<dbReference type="InterPro" id="IPR017972">
    <property type="entry name" value="Cyt_P450_CS"/>
</dbReference>
<evidence type="ECO:0000256" key="2">
    <source>
        <dbReference type="RuleBase" id="RU000461"/>
    </source>
</evidence>
<dbReference type="PANTHER" id="PTHR46696">
    <property type="entry name" value="P450, PUTATIVE (EUROFUNG)-RELATED"/>
    <property type="match status" value="1"/>
</dbReference>